<feature type="non-terminal residue" evidence="1">
    <location>
        <position position="58"/>
    </location>
</feature>
<reference evidence="1 2" key="1">
    <citation type="journal article" date="2014" name="Am. J. Bot.">
        <title>Genome assembly and annotation for red clover (Trifolium pratense; Fabaceae).</title>
        <authorList>
            <person name="Istvanek J."/>
            <person name="Jaros M."/>
            <person name="Krenek A."/>
            <person name="Repkova J."/>
        </authorList>
    </citation>
    <scope>NUCLEOTIDE SEQUENCE [LARGE SCALE GENOMIC DNA]</scope>
    <source>
        <strain evidence="2">cv. Tatra</strain>
        <tissue evidence="1">Young leaves</tissue>
    </source>
</reference>
<accession>A0A2K3LXH1</accession>
<organism evidence="1 2">
    <name type="scientific">Trifolium pratense</name>
    <name type="common">Red clover</name>
    <dbReference type="NCBI Taxonomy" id="57577"/>
    <lineage>
        <taxon>Eukaryota</taxon>
        <taxon>Viridiplantae</taxon>
        <taxon>Streptophyta</taxon>
        <taxon>Embryophyta</taxon>
        <taxon>Tracheophyta</taxon>
        <taxon>Spermatophyta</taxon>
        <taxon>Magnoliopsida</taxon>
        <taxon>eudicotyledons</taxon>
        <taxon>Gunneridae</taxon>
        <taxon>Pentapetalae</taxon>
        <taxon>rosids</taxon>
        <taxon>fabids</taxon>
        <taxon>Fabales</taxon>
        <taxon>Fabaceae</taxon>
        <taxon>Papilionoideae</taxon>
        <taxon>50 kb inversion clade</taxon>
        <taxon>NPAAA clade</taxon>
        <taxon>Hologalegina</taxon>
        <taxon>IRL clade</taxon>
        <taxon>Trifolieae</taxon>
        <taxon>Trifolium</taxon>
    </lineage>
</organism>
<gene>
    <name evidence="1" type="ORF">L195_g039270</name>
</gene>
<reference evidence="1 2" key="2">
    <citation type="journal article" date="2017" name="Front. Plant Sci.">
        <title>Gene Classification and Mining of Molecular Markers Useful in Red Clover (Trifolium pratense) Breeding.</title>
        <authorList>
            <person name="Istvanek J."/>
            <person name="Dluhosova J."/>
            <person name="Dluhos P."/>
            <person name="Patkova L."/>
            <person name="Nedelnik J."/>
            <person name="Repkova J."/>
        </authorList>
    </citation>
    <scope>NUCLEOTIDE SEQUENCE [LARGE SCALE GENOMIC DNA]</scope>
    <source>
        <strain evidence="2">cv. Tatra</strain>
        <tissue evidence="1">Young leaves</tissue>
    </source>
</reference>
<name>A0A2K3LXH1_TRIPR</name>
<dbReference type="Proteomes" id="UP000236291">
    <property type="component" value="Unassembled WGS sequence"/>
</dbReference>
<dbReference type="EMBL" id="ASHM01043679">
    <property type="protein sequence ID" value="PNX83230.1"/>
    <property type="molecule type" value="Genomic_DNA"/>
</dbReference>
<sequence>MTFQHLNVPAVEHHPFVDSVELAAVAAHVKTDVAGFDNMSALKKPETVAASVTHALEH</sequence>
<protein>
    <submittedName>
        <fullName evidence="1">Uncharacterized protein</fullName>
    </submittedName>
</protein>
<proteinExistence type="predicted"/>
<dbReference type="AlphaFoldDB" id="A0A2K3LXH1"/>
<evidence type="ECO:0000313" key="1">
    <source>
        <dbReference type="EMBL" id="PNX83230.1"/>
    </source>
</evidence>
<comment type="caution">
    <text evidence="1">The sequence shown here is derived from an EMBL/GenBank/DDBJ whole genome shotgun (WGS) entry which is preliminary data.</text>
</comment>
<evidence type="ECO:0000313" key="2">
    <source>
        <dbReference type="Proteomes" id="UP000236291"/>
    </source>
</evidence>